<evidence type="ECO:0000256" key="3">
    <source>
        <dbReference type="SAM" id="SignalP"/>
    </source>
</evidence>
<comment type="caution">
    <text evidence="5">The sequence shown here is derived from an EMBL/GenBank/DDBJ whole genome shotgun (WGS) entry which is preliminary data.</text>
</comment>
<keyword evidence="6" id="KW-1185">Reference proteome</keyword>
<dbReference type="PANTHER" id="PTHR32268">
    <property type="entry name" value="HOMOSERINE O-ACETYLTRANSFERASE"/>
    <property type="match status" value="1"/>
</dbReference>
<name>A0A9P4NEX4_9PEZI</name>
<feature type="domain" description="AB hydrolase-1" evidence="4">
    <location>
        <begin position="103"/>
        <end position="314"/>
    </location>
</feature>
<dbReference type="Pfam" id="PF00561">
    <property type="entry name" value="Abhydrolase_1"/>
    <property type="match status" value="1"/>
</dbReference>
<evidence type="ECO:0000313" key="6">
    <source>
        <dbReference type="Proteomes" id="UP000800235"/>
    </source>
</evidence>
<comment type="similarity">
    <text evidence="1">Belongs to the AB hydrolase superfamily. MetX family.</text>
</comment>
<reference evidence="5" key="1">
    <citation type="journal article" date="2020" name="Stud. Mycol.">
        <title>101 Dothideomycetes genomes: a test case for predicting lifestyles and emergence of pathogens.</title>
        <authorList>
            <person name="Haridas S."/>
            <person name="Albert R."/>
            <person name="Binder M."/>
            <person name="Bloem J."/>
            <person name="Labutti K."/>
            <person name="Salamov A."/>
            <person name="Andreopoulos B."/>
            <person name="Baker S."/>
            <person name="Barry K."/>
            <person name="Bills G."/>
            <person name="Bluhm B."/>
            <person name="Cannon C."/>
            <person name="Castanera R."/>
            <person name="Culley D."/>
            <person name="Daum C."/>
            <person name="Ezra D."/>
            <person name="Gonzalez J."/>
            <person name="Henrissat B."/>
            <person name="Kuo A."/>
            <person name="Liang C."/>
            <person name="Lipzen A."/>
            <person name="Lutzoni F."/>
            <person name="Magnuson J."/>
            <person name="Mondo S."/>
            <person name="Nolan M."/>
            <person name="Ohm R."/>
            <person name="Pangilinan J."/>
            <person name="Park H.-J."/>
            <person name="Ramirez L."/>
            <person name="Alfaro M."/>
            <person name="Sun H."/>
            <person name="Tritt A."/>
            <person name="Yoshinaga Y."/>
            <person name="Zwiers L.-H."/>
            <person name="Turgeon B."/>
            <person name="Goodwin S."/>
            <person name="Spatafora J."/>
            <person name="Crous P."/>
            <person name="Grigoriev I."/>
        </authorList>
    </citation>
    <scope>NUCLEOTIDE SEQUENCE</scope>
    <source>
        <strain evidence="5">CBS 130266</strain>
    </source>
</reference>
<evidence type="ECO:0000313" key="5">
    <source>
        <dbReference type="EMBL" id="KAF2418396.1"/>
    </source>
</evidence>
<accession>A0A9P4NEX4</accession>
<dbReference type="OrthoDB" id="9972683at2759"/>
<feature type="chain" id="PRO_5040259386" evidence="3">
    <location>
        <begin position="21"/>
        <end position="375"/>
    </location>
</feature>
<dbReference type="GO" id="GO:0004414">
    <property type="term" value="F:homoserine O-acetyltransferase activity"/>
    <property type="evidence" value="ECO:0007669"/>
    <property type="project" value="TreeGrafter"/>
</dbReference>
<protein>
    <submittedName>
        <fullName evidence="5">Alpha/beta-hydrolase</fullName>
    </submittedName>
</protein>
<evidence type="ECO:0000256" key="1">
    <source>
        <dbReference type="ARBA" id="ARBA00006886"/>
    </source>
</evidence>
<keyword evidence="3" id="KW-0732">Signal</keyword>
<dbReference type="SUPFAM" id="SSF53474">
    <property type="entry name" value="alpha/beta-Hydrolases"/>
    <property type="match status" value="1"/>
</dbReference>
<dbReference type="AlphaFoldDB" id="A0A9P4NEX4"/>
<dbReference type="InterPro" id="IPR029058">
    <property type="entry name" value="AB_hydrolase_fold"/>
</dbReference>
<feature type="signal peptide" evidence="3">
    <location>
        <begin position="1"/>
        <end position="20"/>
    </location>
</feature>
<keyword evidence="2" id="KW-0808">Transferase</keyword>
<dbReference type="GO" id="GO:0009086">
    <property type="term" value="P:methionine biosynthetic process"/>
    <property type="evidence" value="ECO:0007669"/>
    <property type="project" value="TreeGrafter"/>
</dbReference>
<organism evidence="5 6">
    <name type="scientific">Tothia fuscella</name>
    <dbReference type="NCBI Taxonomy" id="1048955"/>
    <lineage>
        <taxon>Eukaryota</taxon>
        <taxon>Fungi</taxon>
        <taxon>Dikarya</taxon>
        <taxon>Ascomycota</taxon>
        <taxon>Pezizomycotina</taxon>
        <taxon>Dothideomycetes</taxon>
        <taxon>Pleosporomycetidae</taxon>
        <taxon>Venturiales</taxon>
        <taxon>Cylindrosympodiaceae</taxon>
        <taxon>Tothia</taxon>
    </lineage>
</organism>
<dbReference type="InterPro" id="IPR000073">
    <property type="entry name" value="AB_hydrolase_1"/>
</dbReference>
<dbReference type="PANTHER" id="PTHR32268:SF11">
    <property type="entry name" value="HOMOSERINE O-ACETYLTRANSFERASE"/>
    <property type="match status" value="1"/>
</dbReference>
<evidence type="ECO:0000259" key="4">
    <source>
        <dbReference type="Pfam" id="PF00561"/>
    </source>
</evidence>
<dbReference type="Gene3D" id="3.40.50.1820">
    <property type="entry name" value="alpha/beta hydrolase"/>
    <property type="match status" value="1"/>
</dbReference>
<dbReference type="EMBL" id="MU007129">
    <property type="protein sequence ID" value="KAF2418396.1"/>
    <property type="molecule type" value="Genomic_DNA"/>
</dbReference>
<sequence length="375" mass="42157">MRLHLLLFSPLCLAGLTARAQESPAWPNPTVGEFVIPNFTFDSGESLDELELHYKTLGSLKVHKDGTTNAVLVMHGSSVVSSEQFLNEDFAGTLFNPGQILDAEKYFLILPDAIGHGKSSSPRNTGLRAQFPSYQYSDMVRANYQLLTEHLRVKHTRLILGVSMGGMHTWMMGEQYPDFMDALMPTASLPVQIIGHNRLWRKMFIDLILNDPDWNKGNYETQPLTSLRGAMSMLQIMFLGPLHLAAEYSTRDAIDEFFEEMQEGLLEHMDAYDVNNQIFAWNASYTYDPEADLGKIRAPLTAVNTADDLMNPPELRILERTVQEQMAEGVGKAVVVPVSNETFGHGSYIKAALWKDELQQLLSRTETRGPHHSKL</sequence>
<dbReference type="NCBIfam" id="NF005071">
    <property type="entry name" value="PRK06489.1"/>
    <property type="match status" value="1"/>
</dbReference>
<gene>
    <name evidence="5" type="ORF">EJ08DRAFT_643163</name>
</gene>
<dbReference type="Proteomes" id="UP000800235">
    <property type="component" value="Unassembled WGS sequence"/>
</dbReference>
<dbReference type="GO" id="GO:0009092">
    <property type="term" value="P:homoserine metabolic process"/>
    <property type="evidence" value="ECO:0007669"/>
    <property type="project" value="TreeGrafter"/>
</dbReference>
<dbReference type="InterPro" id="IPR008220">
    <property type="entry name" value="HAT_MetX-like"/>
</dbReference>
<proteinExistence type="inferred from homology"/>
<evidence type="ECO:0000256" key="2">
    <source>
        <dbReference type="ARBA" id="ARBA00022679"/>
    </source>
</evidence>